<feature type="domain" description="Calcineurin-like phosphoesterase" evidence="1">
    <location>
        <begin position="30"/>
        <end position="205"/>
    </location>
</feature>
<dbReference type="PANTHER" id="PTHR43143:SF1">
    <property type="entry name" value="SERINE_THREONINE-PROTEIN PHOSPHATASE CPPED1"/>
    <property type="match status" value="1"/>
</dbReference>
<dbReference type="InterPro" id="IPR051918">
    <property type="entry name" value="STPP_CPPED1"/>
</dbReference>
<dbReference type="OrthoDB" id="9816081at2"/>
<evidence type="ECO:0000259" key="1">
    <source>
        <dbReference type="Pfam" id="PF00149"/>
    </source>
</evidence>
<dbReference type="Gene3D" id="3.60.21.10">
    <property type="match status" value="1"/>
</dbReference>
<keyword evidence="3" id="KW-1185">Reference proteome</keyword>
<dbReference type="Pfam" id="PF00149">
    <property type="entry name" value="Metallophos"/>
    <property type="match status" value="1"/>
</dbReference>
<dbReference type="Proteomes" id="UP000251993">
    <property type="component" value="Chromosome"/>
</dbReference>
<organism evidence="2 3">
    <name type="scientific">Runella rosea</name>
    <dbReference type="NCBI Taxonomy" id="2259595"/>
    <lineage>
        <taxon>Bacteria</taxon>
        <taxon>Pseudomonadati</taxon>
        <taxon>Bacteroidota</taxon>
        <taxon>Cytophagia</taxon>
        <taxon>Cytophagales</taxon>
        <taxon>Spirosomataceae</taxon>
        <taxon>Runella</taxon>
    </lineage>
</organism>
<dbReference type="PANTHER" id="PTHR43143">
    <property type="entry name" value="METALLOPHOSPHOESTERASE, CALCINEURIN SUPERFAMILY"/>
    <property type="match status" value="1"/>
</dbReference>
<dbReference type="KEGG" id="run:DR864_20170"/>
<dbReference type="RefSeq" id="WP_114068666.1">
    <property type="nucleotide sequence ID" value="NZ_CP030850.1"/>
</dbReference>
<evidence type="ECO:0000313" key="2">
    <source>
        <dbReference type="EMBL" id="AXE19898.1"/>
    </source>
</evidence>
<evidence type="ECO:0000313" key="3">
    <source>
        <dbReference type="Proteomes" id="UP000251993"/>
    </source>
</evidence>
<reference evidence="2 3" key="1">
    <citation type="submission" date="2018-07" db="EMBL/GenBank/DDBJ databases">
        <title>Genome sequencing of Runella.</title>
        <authorList>
            <person name="Baek M.-G."/>
            <person name="Yi H."/>
        </authorList>
    </citation>
    <scope>NUCLEOTIDE SEQUENCE [LARGE SCALE GENOMIC DNA]</scope>
    <source>
        <strain evidence="2 3">HYN0085</strain>
    </source>
</reference>
<dbReference type="InterPro" id="IPR004843">
    <property type="entry name" value="Calcineurin-like_PHP"/>
</dbReference>
<name>A0A344TMM7_9BACT</name>
<gene>
    <name evidence="2" type="ORF">DR864_20170</name>
</gene>
<dbReference type="EMBL" id="CP030850">
    <property type="protein sequence ID" value="AXE19898.1"/>
    <property type="molecule type" value="Genomic_DNA"/>
</dbReference>
<dbReference type="SUPFAM" id="SSF56300">
    <property type="entry name" value="Metallo-dependent phosphatases"/>
    <property type="match status" value="1"/>
</dbReference>
<dbReference type="InterPro" id="IPR029052">
    <property type="entry name" value="Metallo-depent_PP-like"/>
</dbReference>
<protein>
    <recommendedName>
        <fullName evidence="1">Calcineurin-like phosphoesterase domain-containing protein</fullName>
    </recommendedName>
</protein>
<dbReference type="AlphaFoldDB" id="A0A344TMM7"/>
<dbReference type="PROSITE" id="PS51257">
    <property type="entry name" value="PROKAR_LIPOPROTEIN"/>
    <property type="match status" value="1"/>
</dbReference>
<dbReference type="GO" id="GO:0016787">
    <property type="term" value="F:hydrolase activity"/>
    <property type="evidence" value="ECO:0007669"/>
    <property type="project" value="InterPro"/>
</dbReference>
<accession>A0A344TMM7</accession>
<proteinExistence type="predicted"/>
<sequence length="263" mass="30309">MLRRREFLQLSVGLLAFGCQKPAAKSAKNLRFAVASDGHYGQPKTDFKLYHENIIKNLQKEHSERRLDFVVFNGDLFHDNVDFLPDVKKVFDSLGLPYYVTRGNHDHVTPEQWRTTWGYDLNHAVEIGKNAIILADTSNIKGEYLCPDIPWIDKQLAGFTKKENVFLFMHIPAKMWSEHGTECPELEKMLGKYPNLKAMFHGHDHAIDMGKTTSKPAFFDGHYGGNWGVSYRGYRIVETQADNKCYTYQFNPEAQTKVNEQVF</sequence>